<dbReference type="AlphaFoldDB" id="A0A512DPP7"/>
<evidence type="ECO:0000313" key="8">
    <source>
        <dbReference type="Proteomes" id="UP000321523"/>
    </source>
</evidence>
<organism evidence="7 8">
    <name type="scientific">Skermanella aerolata</name>
    <dbReference type="NCBI Taxonomy" id="393310"/>
    <lineage>
        <taxon>Bacteria</taxon>
        <taxon>Pseudomonadati</taxon>
        <taxon>Pseudomonadota</taxon>
        <taxon>Alphaproteobacteria</taxon>
        <taxon>Rhodospirillales</taxon>
        <taxon>Azospirillaceae</taxon>
        <taxon>Skermanella</taxon>
    </lineage>
</organism>
<keyword evidence="2" id="KW-0813">Transport</keyword>
<keyword evidence="8" id="KW-1185">Reference proteome</keyword>
<evidence type="ECO:0000256" key="6">
    <source>
        <dbReference type="SAM" id="Phobius"/>
    </source>
</evidence>
<feature type="transmembrane region" description="Helical" evidence="6">
    <location>
        <begin position="181"/>
        <end position="200"/>
    </location>
</feature>
<feature type="transmembrane region" description="Helical" evidence="6">
    <location>
        <begin position="402"/>
        <end position="420"/>
    </location>
</feature>
<feature type="transmembrane region" description="Helical" evidence="6">
    <location>
        <begin position="31"/>
        <end position="54"/>
    </location>
</feature>
<proteinExistence type="predicted"/>
<feature type="transmembrane region" description="Helical" evidence="6">
    <location>
        <begin position="106"/>
        <end position="130"/>
    </location>
</feature>
<evidence type="ECO:0000256" key="5">
    <source>
        <dbReference type="ARBA" id="ARBA00023136"/>
    </source>
</evidence>
<keyword evidence="3 6" id="KW-0812">Transmembrane</keyword>
<protein>
    <submittedName>
        <fullName evidence="7">Amino acid permease</fullName>
    </submittedName>
</protein>
<evidence type="ECO:0000256" key="3">
    <source>
        <dbReference type="ARBA" id="ARBA00022692"/>
    </source>
</evidence>
<evidence type="ECO:0000256" key="1">
    <source>
        <dbReference type="ARBA" id="ARBA00004141"/>
    </source>
</evidence>
<dbReference type="Proteomes" id="UP000321523">
    <property type="component" value="Unassembled WGS sequence"/>
</dbReference>
<feature type="transmembrane region" description="Helical" evidence="6">
    <location>
        <begin position="340"/>
        <end position="361"/>
    </location>
</feature>
<feature type="transmembrane region" description="Helical" evidence="6">
    <location>
        <begin position="75"/>
        <end position="94"/>
    </location>
</feature>
<keyword evidence="4 6" id="KW-1133">Transmembrane helix</keyword>
<accession>A0A512DPP7</accession>
<feature type="transmembrane region" description="Helical" evidence="6">
    <location>
        <begin position="221"/>
        <end position="245"/>
    </location>
</feature>
<evidence type="ECO:0000256" key="4">
    <source>
        <dbReference type="ARBA" id="ARBA00022989"/>
    </source>
</evidence>
<keyword evidence="5 6" id="KW-0472">Membrane</keyword>
<comment type="subcellular location">
    <subcellularLocation>
        <location evidence="1">Membrane</location>
        <topology evidence="1">Multi-pass membrane protein</topology>
    </subcellularLocation>
</comment>
<reference evidence="7 8" key="1">
    <citation type="submission" date="2019-07" db="EMBL/GenBank/DDBJ databases">
        <title>Whole genome shotgun sequence of Skermanella aerolata NBRC 106429.</title>
        <authorList>
            <person name="Hosoyama A."/>
            <person name="Uohara A."/>
            <person name="Ohji S."/>
            <person name="Ichikawa N."/>
        </authorList>
    </citation>
    <scope>NUCLEOTIDE SEQUENCE [LARGE SCALE GENOMIC DNA]</scope>
    <source>
        <strain evidence="7 8">NBRC 106429</strain>
    </source>
</reference>
<dbReference type="PIRSF" id="PIRSF006060">
    <property type="entry name" value="AA_transporter"/>
    <property type="match status" value="1"/>
</dbReference>
<dbReference type="PANTHER" id="PTHR43243:SF4">
    <property type="entry name" value="CATIONIC AMINO ACID TRANSPORTER 4"/>
    <property type="match status" value="1"/>
</dbReference>
<dbReference type="Gene3D" id="1.20.1740.10">
    <property type="entry name" value="Amino acid/polyamine transporter I"/>
    <property type="match status" value="1"/>
</dbReference>
<feature type="transmembrane region" description="Helical" evidence="6">
    <location>
        <begin position="265"/>
        <end position="295"/>
    </location>
</feature>
<dbReference type="GO" id="GO:0015171">
    <property type="term" value="F:amino acid transmembrane transporter activity"/>
    <property type="evidence" value="ECO:0007669"/>
    <property type="project" value="TreeGrafter"/>
</dbReference>
<feature type="transmembrane region" description="Helical" evidence="6">
    <location>
        <begin position="137"/>
        <end position="161"/>
    </location>
</feature>
<gene>
    <name evidence="7" type="ORF">SAE02_25960</name>
</gene>
<comment type="caution">
    <text evidence="7">The sequence shown here is derived from an EMBL/GenBank/DDBJ whole genome shotgun (WGS) entry which is preliminary data.</text>
</comment>
<feature type="transmembrane region" description="Helical" evidence="6">
    <location>
        <begin position="373"/>
        <end position="396"/>
    </location>
</feature>
<dbReference type="EMBL" id="BJYZ01000011">
    <property type="protein sequence ID" value="GEO38448.1"/>
    <property type="molecule type" value="Genomic_DNA"/>
</dbReference>
<dbReference type="InterPro" id="IPR002293">
    <property type="entry name" value="AA/rel_permease1"/>
</dbReference>
<name>A0A512DPP7_9PROT</name>
<evidence type="ECO:0000313" key="7">
    <source>
        <dbReference type="EMBL" id="GEO38448.1"/>
    </source>
</evidence>
<dbReference type="GO" id="GO:0016020">
    <property type="term" value="C:membrane"/>
    <property type="evidence" value="ECO:0007669"/>
    <property type="project" value="UniProtKB-SubCell"/>
</dbReference>
<sequence length="440" mass="46517">MVQMAFYGLGSMLGAGIYGLIGKAAGEMGNAIWLAFLVSMVAAMLTGLSYASIASRYPKAAGAAYVTQRAYRQSMLTYVVGLAVMCSGLTSVATQSRVVAANLQQLTFLDGVPVTLIALGFLLLLAGIVFRGIRECMWLNIVCTTVEAFGLILVIAVGMSYWGSTDLLETPPPTDGGVGGITALLLMQGAVLTFFSFIGFEDTLNVAEEVKNPRKVLPWGIILAMVAATLIYIAVSITAVSVVPWQELSSAAGPLTEVVVRAAPWFPPVAFLAITIFAVTNTALLNYVTASRLAYGMAQQGLLPRFLRKVHSTRRTPHMAVLVLLALITGLALMGDITQLASATVLLLLLVFAIVNSALVILKLRPGEPTGGFEVPVFVPVMGAIVCSVLLVNRFVTGDWQAPLIAAGILGGILGLYALMRPEHVEEDDLAAVQQAEPAE</sequence>
<dbReference type="Pfam" id="PF13520">
    <property type="entry name" value="AA_permease_2"/>
    <property type="match status" value="1"/>
</dbReference>
<feature type="transmembrane region" description="Helical" evidence="6">
    <location>
        <begin position="316"/>
        <end position="334"/>
    </location>
</feature>
<evidence type="ECO:0000256" key="2">
    <source>
        <dbReference type="ARBA" id="ARBA00022448"/>
    </source>
</evidence>
<dbReference type="PANTHER" id="PTHR43243">
    <property type="entry name" value="INNER MEMBRANE TRANSPORTER YGJI-RELATED"/>
    <property type="match status" value="1"/>
</dbReference>
<feature type="transmembrane region" description="Helical" evidence="6">
    <location>
        <begin position="7"/>
        <end position="25"/>
    </location>
</feature>